<dbReference type="AlphaFoldDB" id="A0A7T4R0U1"/>
<dbReference type="PANTHER" id="PTHR37302:SF1">
    <property type="entry name" value="PROTEIN DINB"/>
    <property type="match status" value="1"/>
</dbReference>
<protein>
    <submittedName>
        <fullName evidence="4">DinB family protein</fullName>
    </submittedName>
</protein>
<dbReference type="PANTHER" id="PTHR37302">
    <property type="entry name" value="SLR1116 PROTEIN"/>
    <property type="match status" value="1"/>
</dbReference>
<keyword evidence="5" id="KW-1185">Reference proteome</keyword>
<dbReference type="Gene3D" id="1.20.120.450">
    <property type="entry name" value="dinb family like domain"/>
    <property type="match status" value="1"/>
</dbReference>
<name>A0A7T4R0U1_9GAMM</name>
<feature type="binding site" evidence="3">
    <location>
        <position position="147"/>
    </location>
    <ligand>
        <name>a divalent metal cation</name>
        <dbReference type="ChEBI" id="CHEBI:60240"/>
    </ligand>
</feature>
<sequence>MDLSTQFQGLSHYNRDMNARLLDGCEQLDSTELAKDRGAFFGSILGTLNHLLVADIMWMRRFVALSSPATQHLRTAQQPPEPTALDEILAPDLARLRPWRQRLDEDMVTFCQALTQDDFAATLHYRNRRGDPFSKCFGAVLLHLFNHQTHHRGQITTLLSQLGVDVGATDYLLWIPEAD</sequence>
<organism evidence="4 5">
    <name type="scientific">Spongiibacter nanhainus</name>
    <dbReference type="NCBI Taxonomy" id="2794344"/>
    <lineage>
        <taxon>Bacteria</taxon>
        <taxon>Pseudomonadati</taxon>
        <taxon>Pseudomonadota</taxon>
        <taxon>Gammaproteobacteria</taxon>
        <taxon>Cellvibrionales</taxon>
        <taxon>Spongiibacteraceae</taxon>
        <taxon>Spongiibacter</taxon>
    </lineage>
</organism>
<accession>A0A7T4R0U1</accession>
<feature type="binding site" evidence="3">
    <location>
        <position position="151"/>
    </location>
    <ligand>
        <name>a divalent metal cation</name>
        <dbReference type="ChEBI" id="CHEBI:60240"/>
    </ligand>
</feature>
<dbReference type="Pfam" id="PF05163">
    <property type="entry name" value="DinB"/>
    <property type="match status" value="1"/>
</dbReference>
<dbReference type="EMBL" id="CP066167">
    <property type="protein sequence ID" value="QQD18340.1"/>
    <property type="molecule type" value="Genomic_DNA"/>
</dbReference>
<gene>
    <name evidence="4" type="ORF">I6N98_00225</name>
</gene>
<reference evidence="4 5" key="1">
    <citation type="submission" date="2020-12" db="EMBL/GenBank/DDBJ databases">
        <authorList>
            <person name="Shan Y."/>
        </authorList>
    </citation>
    <scope>NUCLEOTIDE SEQUENCE [LARGE SCALE GENOMIC DNA]</scope>
    <source>
        <strain evidence="5">csc3.9</strain>
    </source>
</reference>
<dbReference type="RefSeq" id="WP_198569837.1">
    <property type="nucleotide sequence ID" value="NZ_CP066167.1"/>
</dbReference>
<dbReference type="GO" id="GO:0046872">
    <property type="term" value="F:metal ion binding"/>
    <property type="evidence" value="ECO:0007669"/>
    <property type="project" value="UniProtKB-KW"/>
</dbReference>
<dbReference type="InterPro" id="IPR034660">
    <property type="entry name" value="DinB/YfiT-like"/>
</dbReference>
<dbReference type="InterPro" id="IPR007837">
    <property type="entry name" value="DinB"/>
</dbReference>
<evidence type="ECO:0000256" key="2">
    <source>
        <dbReference type="ARBA" id="ARBA00022723"/>
    </source>
</evidence>
<evidence type="ECO:0000313" key="5">
    <source>
        <dbReference type="Proteomes" id="UP000596063"/>
    </source>
</evidence>
<keyword evidence="2 3" id="KW-0479">Metal-binding</keyword>
<dbReference type="Proteomes" id="UP000596063">
    <property type="component" value="Chromosome"/>
</dbReference>
<feature type="binding site" evidence="3">
    <location>
        <position position="50"/>
    </location>
    <ligand>
        <name>a divalent metal cation</name>
        <dbReference type="ChEBI" id="CHEBI:60240"/>
    </ligand>
</feature>
<evidence type="ECO:0000256" key="3">
    <source>
        <dbReference type="PIRSR" id="PIRSR607837-1"/>
    </source>
</evidence>
<dbReference type="SUPFAM" id="SSF109854">
    <property type="entry name" value="DinB/YfiT-like putative metalloenzymes"/>
    <property type="match status" value="1"/>
</dbReference>
<dbReference type="KEGG" id="snan:I6N98_00225"/>
<comment type="similarity">
    <text evidence="1">Belongs to the DinB family.</text>
</comment>
<proteinExistence type="inferred from homology"/>
<evidence type="ECO:0000256" key="1">
    <source>
        <dbReference type="ARBA" id="ARBA00008635"/>
    </source>
</evidence>
<evidence type="ECO:0000313" key="4">
    <source>
        <dbReference type="EMBL" id="QQD18340.1"/>
    </source>
</evidence>